<dbReference type="PANTHER" id="PTHR21666:SF270">
    <property type="entry name" value="MUREIN HYDROLASE ACTIVATOR ENVC"/>
    <property type="match status" value="1"/>
</dbReference>
<dbReference type="Proteomes" id="UP001500767">
    <property type="component" value="Unassembled WGS sequence"/>
</dbReference>
<protein>
    <recommendedName>
        <fullName evidence="2">M23ase beta-sheet core domain-containing protein</fullName>
    </recommendedName>
</protein>
<comment type="caution">
    <text evidence="3">The sequence shown here is derived from an EMBL/GenBank/DDBJ whole genome shotgun (WGS) entry which is preliminary data.</text>
</comment>
<name>A0ABP6XTR2_9ACTN</name>
<dbReference type="Pfam" id="PF01551">
    <property type="entry name" value="Peptidase_M23"/>
    <property type="match status" value="1"/>
</dbReference>
<keyword evidence="4" id="KW-1185">Reference proteome</keyword>
<evidence type="ECO:0000256" key="1">
    <source>
        <dbReference type="SAM" id="MobiDB-lite"/>
    </source>
</evidence>
<dbReference type="RefSeq" id="WP_204913513.1">
    <property type="nucleotide sequence ID" value="NZ_BAAAYR010000004.1"/>
</dbReference>
<evidence type="ECO:0000259" key="2">
    <source>
        <dbReference type="Pfam" id="PF01551"/>
    </source>
</evidence>
<gene>
    <name evidence="3" type="ORF">GCM10022197_30990</name>
</gene>
<proteinExistence type="predicted"/>
<feature type="domain" description="M23ase beta-sheet core" evidence="2">
    <location>
        <begin position="191"/>
        <end position="282"/>
    </location>
</feature>
<evidence type="ECO:0000313" key="3">
    <source>
        <dbReference type="EMBL" id="GAA3572107.1"/>
    </source>
</evidence>
<dbReference type="Gene3D" id="2.70.70.10">
    <property type="entry name" value="Glucose Permease (Domain IIA)"/>
    <property type="match status" value="1"/>
</dbReference>
<evidence type="ECO:0000313" key="4">
    <source>
        <dbReference type="Proteomes" id="UP001500767"/>
    </source>
</evidence>
<feature type="region of interest" description="Disordered" evidence="1">
    <location>
        <begin position="71"/>
        <end position="96"/>
    </location>
</feature>
<dbReference type="InterPro" id="IPR006311">
    <property type="entry name" value="TAT_signal"/>
</dbReference>
<dbReference type="SUPFAM" id="SSF51261">
    <property type="entry name" value="Duplicated hybrid motif"/>
    <property type="match status" value="1"/>
</dbReference>
<dbReference type="CDD" id="cd12797">
    <property type="entry name" value="M23_peptidase"/>
    <property type="match status" value="1"/>
</dbReference>
<dbReference type="EMBL" id="BAAAYR010000004">
    <property type="protein sequence ID" value="GAA3572107.1"/>
    <property type="molecule type" value="Genomic_DNA"/>
</dbReference>
<dbReference type="PROSITE" id="PS51318">
    <property type="entry name" value="TAT"/>
    <property type="match status" value="1"/>
</dbReference>
<dbReference type="PANTHER" id="PTHR21666">
    <property type="entry name" value="PEPTIDASE-RELATED"/>
    <property type="match status" value="1"/>
</dbReference>
<reference evidence="4" key="1">
    <citation type="journal article" date="2019" name="Int. J. Syst. Evol. Microbiol.">
        <title>The Global Catalogue of Microorganisms (GCM) 10K type strain sequencing project: providing services to taxonomists for standard genome sequencing and annotation.</title>
        <authorList>
            <consortium name="The Broad Institute Genomics Platform"/>
            <consortium name="The Broad Institute Genome Sequencing Center for Infectious Disease"/>
            <person name="Wu L."/>
            <person name="Ma J."/>
        </authorList>
    </citation>
    <scope>NUCLEOTIDE SEQUENCE [LARGE SCALE GENOMIC DNA]</scope>
    <source>
        <strain evidence="4">JCM 16540</strain>
    </source>
</reference>
<organism evidence="3 4">
    <name type="scientific">Microlunatus spumicola</name>
    <dbReference type="NCBI Taxonomy" id="81499"/>
    <lineage>
        <taxon>Bacteria</taxon>
        <taxon>Bacillati</taxon>
        <taxon>Actinomycetota</taxon>
        <taxon>Actinomycetes</taxon>
        <taxon>Propionibacteriales</taxon>
        <taxon>Propionibacteriaceae</taxon>
        <taxon>Microlunatus</taxon>
    </lineage>
</organism>
<sequence length="306" mass="31804">MPRTLPTQRDHARRALLEDVRHNRRGWLQHGAAALAVSALGLGVAGSFALGGNAQDAGAAPRTQVSVPTVTGARDGASLTSRSVSRTPLDPAKVKSLADQRAEELAKTDDKITAAAAGKQVDQREKKLAETSDDAAAQARRLAEAKKSGTKLPTTDAPSDNEGDAKGKTCLPAASYRVAATFGQVGSWARYHTGFDFAAPIGTTLRAPASGVVTNAGRGPASGWAGNYVAIKYSDGTQSLMAHMSTVSVQVGQSVSGCQTVGAVGMTGRTFGPHVHFEIYPAGITPGDVYRAVNPLGWLKAHRLNP</sequence>
<feature type="compositionally biased region" description="Basic and acidic residues" evidence="1">
    <location>
        <begin position="121"/>
        <end position="130"/>
    </location>
</feature>
<feature type="region of interest" description="Disordered" evidence="1">
    <location>
        <begin position="116"/>
        <end position="166"/>
    </location>
</feature>
<dbReference type="InterPro" id="IPR050570">
    <property type="entry name" value="Cell_wall_metabolism_enzyme"/>
</dbReference>
<dbReference type="InterPro" id="IPR016047">
    <property type="entry name" value="M23ase_b-sheet_dom"/>
</dbReference>
<accession>A0ABP6XTR2</accession>
<dbReference type="InterPro" id="IPR011055">
    <property type="entry name" value="Dup_hybrid_motif"/>
</dbReference>